<gene>
    <name evidence="1" type="ORF">SPELUC_LOCUS11583</name>
</gene>
<feature type="non-terminal residue" evidence="1">
    <location>
        <position position="1"/>
    </location>
</feature>
<sequence length="201" mass="23572">MIQNIDHEICKDKKKPKTLLLNEYKLLGLKKLVYLLEPFVKATSLIGENTYSTVSFMLLIIATLQEHIFKIESILTHLVVCNVKNEIELNIANQWKDPVIEEYLASILNPRFKNLEFALKKFNKTKISLKQQIRMLLDKNEYLDDQSIAKPSLNLASFFNNTIPTKQFSLIDTELKTYFNLPQMILYDPNDLQFLQHLFYL</sequence>
<dbReference type="EMBL" id="CAJVPW010024973">
    <property type="protein sequence ID" value="CAG8706934.1"/>
    <property type="molecule type" value="Genomic_DNA"/>
</dbReference>
<feature type="non-terminal residue" evidence="1">
    <location>
        <position position="201"/>
    </location>
</feature>
<organism evidence="1 2">
    <name type="scientific">Cetraspora pellucida</name>
    <dbReference type="NCBI Taxonomy" id="1433469"/>
    <lineage>
        <taxon>Eukaryota</taxon>
        <taxon>Fungi</taxon>
        <taxon>Fungi incertae sedis</taxon>
        <taxon>Mucoromycota</taxon>
        <taxon>Glomeromycotina</taxon>
        <taxon>Glomeromycetes</taxon>
        <taxon>Diversisporales</taxon>
        <taxon>Gigasporaceae</taxon>
        <taxon>Cetraspora</taxon>
    </lineage>
</organism>
<keyword evidence="2" id="KW-1185">Reference proteome</keyword>
<evidence type="ECO:0000313" key="1">
    <source>
        <dbReference type="EMBL" id="CAG8706934.1"/>
    </source>
</evidence>
<reference evidence="1" key="1">
    <citation type="submission" date="2021-06" db="EMBL/GenBank/DDBJ databases">
        <authorList>
            <person name="Kallberg Y."/>
            <person name="Tangrot J."/>
            <person name="Rosling A."/>
        </authorList>
    </citation>
    <scope>NUCLEOTIDE SEQUENCE</scope>
    <source>
        <strain evidence="1">28 12/20/2015</strain>
    </source>
</reference>
<comment type="caution">
    <text evidence="1">The sequence shown here is derived from an EMBL/GenBank/DDBJ whole genome shotgun (WGS) entry which is preliminary data.</text>
</comment>
<name>A0ACA9PFA3_9GLOM</name>
<proteinExistence type="predicted"/>
<protein>
    <submittedName>
        <fullName evidence="1">9417_t:CDS:1</fullName>
    </submittedName>
</protein>
<evidence type="ECO:0000313" key="2">
    <source>
        <dbReference type="Proteomes" id="UP000789366"/>
    </source>
</evidence>
<accession>A0ACA9PFA3</accession>
<dbReference type="Proteomes" id="UP000789366">
    <property type="component" value="Unassembled WGS sequence"/>
</dbReference>